<dbReference type="Proteomes" id="UP000002805">
    <property type="component" value="Chromosome"/>
</dbReference>
<evidence type="ECO:0000313" key="3">
    <source>
        <dbReference type="Proteomes" id="UP000002805"/>
    </source>
</evidence>
<feature type="region of interest" description="Disordered" evidence="1">
    <location>
        <begin position="1"/>
        <end position="53"/>
    </location>
</feature>
<evidence type="ECO:0000313" key="2">
    <source>
        <dbReference type="EMBL" id="EDY65778.2"/>
    </source>
</evidence>
<evidence type="ECO:0000256" key="1">
    <source>
        <dbReference type="SAM" id="MobiDB-lite"/>
    </source>
</evidence>
<gene>
    <name evidence="2" type="ORF">SSDG_04150</name>
</gene>
<dbReference type="HOGENOM" id="CLU_3066782_0_0_11"/>
<accession>B5HG17</accession>
<organism evidence="2 3">
    <name type="scientific">Streptomyces pristinaespiralis (strain ATCC 25486 / DSM 40338 / CBS 914.69 / JCM 4507 / KCC S-0507 / NBRC 13074 / NRRL 2958 / 5647)</name>
    <dbReference type="NCBI Taxonomy" id="457429"/>
    <lineage>
        <taxon>Bacteria</taxon>
        <taxon>Bacillati</taxon>
        <taxon>Actinomycetota</taxon>
        <taxon>Actinomycetes</taxon>
        <taxon>Kitasatosporales</taxon>
        <taxon>Streptomycetaceae</taxon>
        <taxon>Streptomyces</taxon>
    </lineage>
</organism>
<name>B5HG17_STRE2</name>
<dbReference type="AlphaFoldDB" id="B5HG17"/>
<protein>
    <submittedName>
        <fullName evidence="2">Predicted protein</fullName>
    </submittedName>
</protein>
<sequence>MVPWLTGDEAGPESGHYVGADGVGYWSLPDNPASDRPGRRSSRRPNHGGRPAG</sequence>
<reference evidence="3" key="1">
    <citation type="submission" date="2008-02" db="EMBL/GenBank/DDBJ databases">
        <authorList>
            <consortium name="The Broad Institute Genome Sequencing Platform"/>
            <person name="Fischbach M."/>
            <person name="Ward D."/>
            <person name="Young S."/>
            <person name="Jaffe D."/>
            <person name="Gnerre S."/>
            <person name="Berlin A."/>
            <person name="Heiman D."/>
            <person name="Hepburn T."/>
            <person name="Sykes S."/>
            <person name="Alvarado L."/>
            <person name="Kodira C.D."/>
            <person name="Straight P."/>
            <person name="Clardy J."/>
            <person name="Hung D."/>
            <person name="Kolter R."/>
            <person name="Mekalanos J."/>
            <person name="Walker S."/>
            <person name="Walsh C.T."/>
            <person name="Lander E."/>
            <person name="Galagan J."/>
            <person name="Nusbaum C."/>
            <person name="Birren B."/>
        </authorList>
    </citation>
    <scope>NUCLEOTIDE SEQUENCE [LARGE SCALE GENOMIC DNA]</scope>
    <source>
        <strain evidence="3">ATCC 25486 / DSM 40338 / CBS 914.69 / JCM 4507 / NBRC 13074 / NRRL 2958 / 5647</strain>
    </source>
</reference>
<dbReference type="EMBL" id="CM000950">
    <property type="protein sequence ID" value="EDY65778.2"/>
    <property type="molecule type" value="Genomic_DNA"/>
</dbReference>
<reference evidence="3" key="2">
    <citation type="submission" date="2009-10" db="EMBL/GenBank/DDBJ databases">
        <title>The genome sequence of Streptomyces pristinaespiralis strain ATCC 25486.</title>
        <authorList>
            <consortium name="The Broad Institute Genome Sequencing Platform"/>
            <consortium name="Broad Institute Microbial Sequencing Center"/>
            <person name="Fischbach M."/>
            <person name="Godfrey P."/>
            <person name="Ward D."/>
            <person name="Young S."/>
            <person name="Zeng Q."/>
            <person name="Koehrsen M."/>
            <person name="Alvarado L."/>
            <person name="Berlin A.M."/>
            <person name="Bochicchio J."/>
            <person name="Borenstein D."/>
            <person name="Chapman S.B."/>
            <person name="Chen Z."/>
            <person name="Engels R."/>
            <person name="Freedman E."/>
            <person name="Gellesch M."/>
            <person name="Goldberg J."/>
            <person name="Griggs A."/>
            <person name="Gujja S."/>
            <person name="Heilman E.R."/>
            <person name="Heiman D.I."/>
            <person name="Hepburn T.A."/>
            <person name="Howarth C."/>
            <person name="Jen D."/>
            <person name="Larson L."/>
            <person name="Lewis B."/>
            <person name="Mehta T."/>
            <person name="Park D."/>
            <person name="Pearson M."/>
            <person name="Richards J."/>
            <person name="Roberts A."/>
            <person name="Saif S."/>
            <person name="Shea T.D."/>
            <person name="Shenoy N."/>
            <person name="Sisk P."/>
            <person name="Stolte C."/>
            <person name="Sykes S.N."/>
            <person name="Thomson T."/>
            <person name="Walk T."/>
            <person name="White J."/>
            <person name="Yandava C."/>
            <person name="Straight P."/>
            <person name="Clardy J."/>
            <person name="Hung D."/>
            <person name="Kolter R."/>
            <person name="Mekalanos J."/>
            <person name="Walker S."/>
            <person name="Walsh C.T."/>
            <person name="Wieland-Brown L.C."/>
            <person name="Haas B."/>
            <person name="Nusbaum C."/>
            <person name="Birren B."/>
        </authorList>
    </citation>
    <scope>NUCLEOTIDE SEQUENCE [LARGE SCALE GENOMIC DNA]</scope>
    <source>
        <strain evidence="3">ATCC 25486 / DSM 40338 / CBS 914.69 / JCM 4507 / NBRC 13074 / NRRL 2958 / 5647</strain>
    </source>
</reference>
<proteinExistence type="predicted"/>
<keyword evidence="3" id="KW-1185">Reference proteome</keyword>